<dbReference type="InterPro" id="IPR000152">
    <property type="entry name" value="EGF-type_Asp/Asn_hydroxyl_site"/>
</dbReference>
<feature type="disulfide bond" evidence="12">
    <location>
        <begin position="787"/>
        <end position="796"/>
    </location>
</feature>
<dbReference type="CDD" id="cd00033">
    <property type="entry name" value="CCP"/>
    <property type="match status" value="1"/>
</dbReference>
<keyword evidence="23" id="KW-1185">Reference proteome</keyword>
<dbReference type="PROSITE" id="PS01186">
    <property type="entry name" value="EGF_2"/>
    <property type="match status" value="1"/>
</dbReference>
<keyword evidence="8" id="KW-0654">Proteoglycan</keyword>
<dbReference type="FunFam" id="2.10.70.10:FF:000003">
    <property type="entry name" value="Versican core protein"/>
    <property type="match status" value="1"/>
</dbReference>
<dbReference type="GO" id="GO:0007155">
    <property type="term" value="P:cell adhesion"/>
    <property type="evidence" value="ECO:0007669"/>
    <property type="project" value="InterPro"/>
</dbReference>
<comment type="caution">
    <text evidence="22">The sequence shown here is derived from an EMBL/GenBank/DDBJ whole genome shotgun (WGS) entry which is preliminary data.</text>
</comment>
<feature type="domain" description="EGF-like" evidence="17">
    <location>
        <begin position="764"/>
        <end position="797"/>
    </location>
</feature>
<proteinExistence type="predicted"/>
<evidence type="ECO:0000256" key="4">
    <source>
        <dbReference type="ARBA" id="ARBA00022659"/>
    </source>
</evidence>
<feature type="disulfide bond" evidence="13">
    <location>
        <begin position="997"/>
        <end position="1024"/>
    </location>
</feature>
<dbReference type="Gene3D" id="2.60.40.10">
    <property type="entry name" value="Immunoglobulins"/>
    <property type="match status" value="1"/>
</dbReference>
<feature type="disulfide bond" evidence="13">
    <location>
        <begin position="968"/>
        <end position="1011"/>
    </location>
</feature>
<evidence type="ECO:0000256" key="2">
    <source>
        <dbReference type="ARBA" id="ARBA00022525"/>
    </source>
</evidence>
<feature type="compositionally biased region" description="Basic and acidic residues" evidence="15">
    <location>
        <begin position="421"/>
        <end position="430"/>
    </location>
</feature>
<dbReference type="SUPFAM" id="SSF57196">
    <property type="entry name" value="EGF/Laminin"/>
    <property type="match status" value="1"/>
</dbReference>
<dbReference type="CDD" id="cd00054">
    <property type="entry name" value="EGF_CA"/>
    <property type="match status" value="2"/>
</dbReference>
<dbReference type="PANTHER" id="PTHR22804:SF24">
    <property type="entry name" value="NEUROCAN CORE PROTEIN"/>
    <property type="match status" value="1"/>
</dbReference>
<dbReference type="InterPro" id="IPR050691">
    <property type="entry name" value="Hyaluronan_bind_Proteoglycan"/>
</dbReference>
<evidence type="ECO:0000259" key="19">
    <source>
        <dbReference type="PROSITE" id="PS50835"/>
    </source>
</evidence>
<gene>
    <name evidence="22" type="ORF">KOW79_016989</name>
</gene>
<dbReference type="GO" id="GO:0002052">
    <property type="term" value="P:positive regulation of neuroblast proliferation"/>
    <property type="evidence" value="ECO:0007669"/>
    <property type="project" value="TreeGrafter"/>
</dbReference>
<dbReference type="PROSITE" id="PS00010">
    <property type="entry name" value="ASX_HYDROXYL"/>
    <property type="match status" value="1"/>
</dbReference>
<dbReference type="GO" id="GO:0007417">
    <property type="term" value="P:central nervous system development"/>
    <property type="evidence" value="ECO:0007669"/>
    <property type="project" value="TreeGrafter"/>
</dbReference>
<feature type="compositionally biased region" description="Polar residues" evidence="15">
    <location>
        <begin position="702"/>
        <end position="719"/>
    </location>
</feature>
<evidence type="ECO:0000256" key="14">
    <source>
        <dbReference type="PROSITE-ProRule" id="PRU00323"/>
    </source>
</evidence>
<dbReference type="SMART" id="SM00179">
    <property type="entry name" value="EGF_CA"/>
    <property type="match status" value="2"/>
</dbReference>
<dbReference type="InterPro" id="IPR018097">
    <property type="entry name" value="EGF_Ca-bd_CS"/>
</dbReference>
<keyword evidence="9 12" id="KW-1015">Disulfide bond</keyword>
<feature type="domain" description="Sushi" evidence="20">
    <location>
        <begin position="966"/>
        <end position="1026"/>
    </location>
</feature>
<dbReference type="InterPro" id="IPR018378">
    <property type="entry name" value="C-type_lectin_CS"/>
</dbReference>
<dbReference type="Pfam" id="PF00084">
    <property type="entry name" value="Sushi"/>
    <property type="match status" value="1"/>
</dbReference>
<dbReference type="InterPro" id="IPR001881">
    <property type="entry name" value="EGF-like_Ca-bd_dom"/>
</dbReference>
<keyword evidence="5 16" id="KW-0732">Signal</keyword>
<evidence type="ECO:0000256" key="13">
    <source>
        <dbReference type="PROSITE-ProRule" id="PRU00302"/>
    </source>
</evidence>
<feature type="region of interest" description="Disordered" evidence="15">
    <location>
        <begin position="737"/>
        <end position="760"/>
    </location>
</feature>
<dbReference type="GO" id="GO:0005540">
    <property type="term" value="F:hyaluronic acid binding"/>
    <property type="evidence" value="ECO:0007669"/>
    <property type="project" value="InterPro"/>
</dbReference>
<dbReference type="GO" id="GO:0010001">
    <property type="term" value="P:glial cell differentiation"/>
    <property type="evidence" value="ECO:0007669"/>
    <property type="project" value="TreeGrafter"/>
</dbReference>
<keyword evidence="11" id="KW-0393">Immunoglobulin domain</keyword>
<feature type="compositionally biased region" description="Low complexity" evidence="15">
    <location>
        <begin position="431"/>
        <end position="443"/>
    </location>
</feature>
<keyword evidence="10" id="KW-0325">Glycoprotein</keyword>
<dbReference type="SMART" id="SM00445">
    <property type="entry name" value="LINK"/>
    <property type="match status" value="2"/>
</dbReference>
<dbReference type="SUPFAM" id="SSF56436">
    <property type="entry name" value="C-type lectin-like"/>
    <property type="match status" value="3"/>
</dbReference>
<feature type="chain" id="PRO_5039235103" description="Neurocan core protein-like" evidence="16">
    <location>
        <begin position="29"/>
        <end position="1058"/>
    </location>
</feature>
<dbReference type="Gene3D" id="3.10.100.10">
    <property type="entry name" value="Mannose-Binding Protein A, subunit A"/>
    <property type="match status" value="3"/>
</dbReference>
<evidence type="ECO:0000256" key="11">
    <source>
        <dbReference type="ARBA" id="ARBA00023319"/>
    </source>
</evidence>
<feature type="domain" description="C-type lectin" evidence="18">
    <location>
        <begin position="848"/>
        <end position="962"/>
    </location>
</feature>
<dbReference type="PROSITE" id="PS50041">
    <property type="entry name" value="C_TYPE_LECTIN_2"/>
    <property type="match status" value="1"/>
</dbReference>
<dbReference type="InterPro" id="IPR007110">
    <property type="entry name" value="Ig-like_dom"/>
</dbReference>
<evidence type="ECO:0000256" key="5">
    <source>
        <dbReference type="ARBA" id="ARBA00022729"/>
    </source>
</evidence>
<sequence length="1058" mass="117172">MEGVCVPSGLQALLVLLCLSSGCGLSDAESLITLRKVTHHTVQEPLAGSALLPCVHTLPLGSSHQGRTPDVQWTRLQGDTEIIVLSLENREVRVQQAYQGRVSVPGYHSNNLNFSLAVSQLRTNDSGVFRCHVFLGDTYEQDTVTLEVTGVVFHYRVLSESYSMSFVDAERACEQNSAQIASPEQLWAAFHSGLEECSAGWLSDQTVRYSIQKPELGCYGHSENMQGVRNYGKRDASELFDVYCFASAMQGEVFPLSAPGNLTLAEAVAQCGVLGAQLATVGQLHLAWRSGLEHCEPGWLEDGSVRYSVIKPRPECRSRDPGVHTESSTELANGTAMLSAFCYRETQHSSTEPPVPQTSNWTGQVDLNTDPVVVSKSVSDDYIMARLCVEDGSLDWSNQADTTQNTWQDVSMPLSDITTETPKEGNKGDEVTTVPLPVPTTTPNKDSIRSVMSSWWKPWNFLSGNNEEKKDTTASPLTTVPGVMSTTVLEVDANTKSTTSPASGPVSWWSRSWFNKFSTTGDKMTASPQLENTEAPSIVLVETTKENLEQGMTTATEDWTEVTEVLQLGSMTPDMEKEVVPSVVSVKEEEKEEEDKEKETGLTQEEFREESRTEAEGSSWGDVDLSESTTASHTTGQVLTSVSPSMKGTVETTAQQVEEITAAEARGEIQYELKTTASQVDQKITTVSVSTTSPGSDKEEGAQTTLISDLPTSSPQSLTERGVISPTASDEYHLSISSTLLPGNPESGLGNSDSSRNNGSEDSAMDRCSCLHGGTCLPHDEGFQCFCPQGYTGESCEIDVDDCLSNPCENGGTCIDKVDSFICLCLPSYSGDMCEKDTEGCDHNWKKFHGHCYKFFSRRHTWEDAEKDCRELSGHLTSVTSSMEQDFLNGLGHDNVWIGLNDRTVEDDFQWTDNVDLVYENWRQNQPDNFFAGGEDCVVMVSREDGKWNDVPCNYNLPYICKKGTVMCGTPPAVRNTYLVGRRRAHYDIHSVVRYQCADGFFQRHVPTVHCRPNGTWERPRIVCTKSRRSHRYRRQHHRYHHEHRRHRRHGLGHRGRD</sequence>
<evidence type="ECO:0000256" key="8">
    <source>
        <dbReference type="ARBA" id="ARBA00022974"/>
    </source>
</evidence>
<evidence type="ECO:0000256" key="9">
    <source>
        <dbReference type="ARBA" id="ARBA00023157"/>
    </source>
</evidence>
<feature type="domain" description="EGF-like" evidence="17">
    <location>
        <begin position="799"/>
        <end position="835"/>
    </location>
</feature>
<feature type="compositionally biased region" description="Basic and acidic residues" evidence="15">
    <location>
        <begin position="597"/>
        <end position="615"/>
    </location>
</feature>
<evidence type="ECO:0000256" key="15">
    <source>
        <dbReference type="SAM" id="MobiDB-lite"/>
    </source>
</evidence>
<dbReference type="SMART" id="SM00181">
    <property type="entry name" value="EGF"/>
    <property type="match status" value="2"/>
</dbReference>
<feature type="disulfide bond" evidence="12">
    <location>
        <begin position="825"/>
        <end position="834"/>
    </location>
</feature>
<dbReference type="Gene3D" id="2.10.25.10">
    <property type="entry name" value="Laminin"/>
    <property type="match status" value="2"/>
</dbReference>
<feature type="region of interest" description="Disordered" evidence="15">
    <location>
        <begin position="687"/>
        <end position="723"/>
    </location>
</feature>
<keyword evidence="6" id="KW-0677">Repeat</keyword>
<dbReference type="AlphaFoldDB" id="A0A9D3NBR9"/>
<dbReference type="PROSITE" id="PS01187">
    <property type="entry name" value="EGF_CA"/>
    <property type="match status" value="1"/>
</dbReference>
<dbReference type="Pfam" id="PF07686">
    <property type="entry name" value="V-set"/>
    <property type="match status" value="1"/>
</dbReference>
<dbReference type="PROSITE" id="PS50963">
    <property type="entry name" value="LINK_2"/>
    <property type="match status" value="2"/>
</dbReference>
<keyword evidence="7" id="KW-0106">Calcium</keyword>
<dbReference type="PROSITE" id="PS50923">
    <property type="entry name" value="SUSHI"/>
    <property type="match status" value="1"/>
</dbReference>
<feature type="compositionally biased region" description="Polar residues" evidence="15">
    <location>
        <begin position="626"/>
        <end position="651"/>
    </location>
</feature>
<dbReference type="PANTHER" id="PTHR22804">
    <property type="entry name" value="AGGRECAN/VERSICAN PROTEOGLYCAN"/>
    <property type="match status" value="1"/>
</dbReference>
<feature type="domain" description="Ig-like" evidence="19">
    <location>
        <begin position="1"/>
        <end position="147"/>
    </location>
</feature>
<feature type="region of interest" description="Disordered" evidence="15">
    <location>
        <begin position="577"/>
        <end position="651"/>
    </location>
</feature>
<dbReference type="InterPro" id="IPR013106">
    <property type="entry name" value="Ig_V-set"/>
</dbReference>
<evidence type="ECO:0000259" key="17">
    <source>
        <dbReference type="PROSITE" id="PS50026"/>
    </source>
</evidence>
<feature type="disulfide bond" evidence="14">
    <location>
        <begin position="295"/>
        <end position="316"/>
    </location>
</feature>
<dbReference type="InterPro" id="IPR000538">
    <property type="entry name" value="Link_dom"/>
</dbReference>
<name>A0A9D3NBR9_9TELE</name>
<evidence type="ECO:0000256" key="16">
    <source>
        <dbReference type="SAM" id="SignalP"/>
    </source>
</evidence>
<evidence type="ECO:0008006" key="24">
    <source>
        <dbReference type="Google" id="ProtNLM"/>
    </source>
</evidence>
<evidence type="ECO:0000259" key="21">
    <source>
        <dbReference type="PROSITE" id="PS50963"/>
    </source>
</evidence>
<dbReference type="OrthoDB" id="5860362at2759"/>
<evidence type="ECO:0000256" key="1">
    <source>
        <dbReference type="ARBA" id="ARBA00004613"/>
    </source>
</evidence>
<dbReference type="PROSITE" id="PS00022">
    <property type="entry name" value="EGF_1"/>
    <property type="match status" value="2"/>
</dbReference>
<dbReference type="FunFam" id="3.10.100.10:FF:000002">
    <property type="entry name" value="Hyaluronan proteoglycan link protein 1"/>
    <property type="match status" value="1"/>
</dbReference>
<dbReference type="Pfam" id="PF00008">
    <property type="entry name" value="EGF"/>
    <property type="match status" value="2"/>
</dbReference>
<feature type="region of interest" description="Disordered" evidence="15">
    <location>
        <begin position="1028"/>
        <end position="1058"/>
    </location>
</feature>
<dbReference type="GO" id="GO:0001501">
    <property type="term" value="P:skeletal system development"/>
    <property type="evidence" value="ECO:0007669"/>
    <property type="project" value="TreeGrafter"/>
</dbReference>
<evidence type="ECO:0000313" key="23">
    <source>
        <dbReference type="Proteomes" id="UP000824219"/>
    </source>
</evidence>
<keyword evidence="4 13" id="KW-0768">Sushi</keyword>
<dbReference type="GO" id="GO:0045202">
    <property type="term" value="C:synapse"/>
    <property type="evidence" value="ECO:0007669"/>
    <property type="project" value="TreeGrafter"/>
</dbReference>
<dbReference type="InterPro" id="IPR000742">
    <property type="entry name" value="EGF"/>
</dbReference>
<protein>
    <recommendedName>
        <fullName evidence="24">Neurocan core protein-like</fullName>
    </recommendedName>
</protein>
<feature type="region of interest" description="Disordered" evidence="15">
    <location>
        <begin position="419"/>
        <end position="446"/>
    </location>
</feature>
<dbReference type="GO" id="GO:0005509">
    <property type="term" value="F:calcium ion binding"/>
    <property type="evidence" value="ECO:0007669"/>
    <property type="project" value="InterPro"/>
</dbReference>
<reference evidence="22 23" key="1">
    <citation type="submission" date="2021-06" db="EMBL/GenBank/DDBJ databases">
        <title>Chromosome-level genome assembly of the red-tail catfish (Hemibagrus wyckioides).</title>
        <authorList>
            <person name="Shao F."/>
        </authorList>
    </citation>
    <scope>NUCLEOTIDE SEQUENCE [LARGE SCALE GENOMIC DNA]</scope>
    <source>
        <strain evidence="22">EC202008001</strain>
        <tissue evidence="22">Blood</tissue>
    </source>
</reference>
<dbReference type="InterPro" id="IPR000436">
    <property type="entry name" value="Sushi_SCR_CCP_dom"/>
</dbReference>
<organism evidence="22 23">
    <name type="scientific">Hemibagrus wyckioides</name>
    <dbReference type="NCBI Taxonomy" id="337641"/>
    <lineage>
        <taxon>Eukaryota</taxon>
        <taxon>Metazoa</taxon>
        <taxon>Chordata</taxon>
        <taxon>Craniata</taxon>
        <taxon>Vertebrata</taxon>
        <taxon>Euteleostomi</taxon>
        <taxon>Actinopterygii</taxon>
        <taxon>Neopterygii</taxon>
        <taxon>Teleostei</taxon>
        <taxon>Ostariophysi</taxon>
        <taxon>Siluriformes</taxon>
        <taxon>Bagridae</taxon>
        <taxon>Hemibagrus</taxon>
    </lineage>
</organism>
<comment type="caution">
    <text evidence="12">Lacks conserved residue(s) required for the propagation of feature annotation.</text>
</comment>
<dbReference type="InterPro" id="IPR001304">
    <property type="entry name" value="C-type_lectin-like"/>
</dbReference>
<comment type="subcellular location">
    <subcellularLocation>
        <location evidence="1">Secreted</location>
    </subcellularLocation>
</comment>
<evidence type="ECO:0000313" key="22">
    <source>
        <dbReference type="EMBL" id="KAG7319846.1"/>
    </source>
</evidence>
<dbReference type="Pfam" id="PF00193">
    <property type="entry name" value="Xlink"/>
    <property type="match status" value="2"/>
</dbReference>
<feature type="domain" description="Link" evidence="21">
    <location>
        <begin position="252"/>
        <end position="344"/>
    </location>
</feature>
<dbReference type="SMART" id="SM00032">
    <property type="entry name" value="CCP"/>
    <property type="match status" value="1"/>
</dbReference>
<dbReference type="Pfam" id="PF00059">
    <property type="entry name" value="Lectin_C"/>
    <property type="match status" value="1"/>
</dbReference>
<keyword evidence="3 12" id="KW-0245">EGF-like domain</keyword>
<feature type="signal peptide" evidence="16">
    <location>
        <begin position="1"/>
        <end position="28"/>
    </location>
</feature>
<dbReference type="PROSITE" id="PS50835">
    <property type="entry name" value="IG_LIKE"/>
    <property type="match status" value="1"/>
</dbReference>
<dbReference type="PROSITE" id="PS00615">
    <property type="entry name" value="C_TYPE_LECTIN_1"/>
    <property type="match status" value="1"/>
</dbReference>
<dbReference type="InterPro" id="IPR013783">
    <property type="entry name" value="Ig-like_fold"/>
</dbReference>
<keyword evidence="2" id="KW-0964">Secreted</keyword>
<dbReference type="InterPro" id="IPR035976">
    <property type="entry name" value="Sushi/SCR/CCP_sf"/>
</dbReference>
<feature type="disulfide bond" evidence="14">
    <location>
        <begin position="197"/>
        <end position="218"/>
    </location>
</feature>
<dbReference type="FunFam" id="3.10.100.10:FF:000003">
    <property type="entry name" value="Versican core protein"/>
    <property type="match status" value="1"/>
</dbReference>
<evidence type="ECO:0000256" key="6">
    <source>
        <dbReference type="ARBA" id="ARBA00022737"/>
    </source>
</evidence>
<dbReference type="CDD" id="cd03517">
    <property type="entry name" value="Link_domain_CSPGs_modules_1_3"/>
    <property type="match status" value="1"/>
</dbReference>
<evidence type="ECO:0000256" key="7">
    <source>
        <dbReference type="ARBA" id="ARBA00022837"/>
    </source>
</evidence>
<dbReference type="PRINTS" id="PR01265">
    <property type="entry name" value="LINKMODULE"/>
</dbReference>
<dbReference type="InterPro" id="IPR016186">
    <property type="entry name" value="C-type_lectin-like/link_sf"/>
</dbReference>
<evidence type="ECO:0000256" key="10">
    <source>
        <dbReference type="ARBA" id="ARBA00023180"/>
    </source>
</evidence>
<feature type="compositionally biased region" description="Polar residues" evidence="15">
    <location>
        <begin position="749"/>
        <end position="760"/>
    </location>
</feature>
<feature type="domain" description="Link" evidence="21">
    <location>
        <begin position="151"/>
        <end position="246"/>
    </location>
</feature>
<dbReference type="GO" id="GO:0072534">
    <property type="term" value="C:perineuronal net"/>
    <property type="evidence" value="ECO:0007669"/>
    <property type="project" value="TreeGrafter"/>
</dbReference>
<dbReference type="Proteomes" id="UP000824219">
    <property type="component" value="Linkage Group LG20"/>
</dbReference>
<dbReference type="InterPro" id="IPR036179">
    <property type="entry name" value="Ig-like_dom_sf"/>
</dbReference>
<evidence type="ECO:0000256" key="12">
    <source>
        <dbReference type="PROSITE-ProRule" id="PRU00076"/>
    </source>
</evidence>
<accession>A0A9D3NBR9</accession>
<evidence type="ECO:0000256" key="3">
    <source>
        <dbReference type="ARBA" id="ARBA00022536"/>
    </source>
</evidence>
<dbReference type="SMART" id="SM00034">
    <property type="entry name" value="CLECT"/>
    <property type="match status" value="1"/>
</dbReference>
<evidence type="ECO:0000259" key="18">
    <source>
        <dbReference type="PROSITE" id="PS50041"/>
    </source>
</evidence>
<dbReference type="EMBL" id="JAHKSW010000020">
    <property type="protein sequence ID" value="KAG7319846.1"/>
    <property type="molecule type" value="Genomic_DNA"/>
</dbReference>
<dbReference type="SUPFAM" id="SSF48726">
    <property type="entry name" value="Immunoglobulin"/>
    <property type="match status" value="1"/>
</dbReference>
<dbReference type="FunFam" id="2.10.25.10:FF:000006">
    <property type="entry name" value="Versican core protein-like isoform 1"/>
    <property type="match status" value="1"/>
</dbReference>
<evidence type="ECO:0000259" key="20">
    <source>
        <dbReference type="PROSITE" id="PS50923"/>
    </source>
</evidence>
<dbReference type="SUPFAM" id="SSF57535">
    <property type="entry name" value="Complement control module/SCR domain"/>
    <property type="match status" value="1"/>
</dbReference>
<dbReference type="InterPro" id="IPR016187">
    <property type="entry name" value="CTDL_fold"/>
</dbReference>
<dbReference type="GO" id="GO:0005615">
    <property type="term" value="C:extracellular space"/>
    <property type="evidence" value="ECO:0007669"/>
    <property type="project" value="TreeGrafter"/>
</dbReference>
<dbReference type="Gene3D" id="2.10.70.10">
    <property type="entry name" value="Complement Module, domain 1"/>
    <property type="match status" value="1"/>
</dbReference>
<dbReference type="PROSITE" id="PS50026">
    <property type="entry name" value="EGF_3"/>
    <property type="match status" value="2"/>
</dbReference>